<dbReference type="GO" id="GO:0004852">
    <property type="term" value="F:uroporphyrinogen-III synthase activity"/>
    <property type="evidence" value="ECO:0007669"/>
    <property type="project" value="InterPro"/>
</dbReference>
<dbReference type="EMBL" id="KV460269">
    <property type="protein sequence ID" value="OBT92315.1"/>
    <property type="molecule type" value="Genomic_DNA"/>
</dbReference>
<dbReference type="RefSeq" id="XP_018126048.1">
    <property type="nucleotide sequence ID" value="XM_018278827.2"/>
</dbReference>
<evidence type="ECO:0000313" key="2">
    <source>
        <dbReference type="EMBL" id="OBT92315.1"/>
    </source>
</evidence>
<dbReference type="InterPro" id="IPR036108">
    <property type="entry name" value="4pyrrol_syn_uPrphyn_synt_sf"/>
</dbReference>
<dbReference type="GO" id="GO:0006780">
    <property type="term" value="P:uroporphyrinogen III biosynthetic process"/>
    <property type="evidence" value="ECO:0007669"/>
    <property type="project" value="InterPro"/>
</dbReference>
<dbReference type="InterPro" id="IPR039793">
    <property type="entry name" value="UROS/Hem4"/>
</dbReference>
<dbReference type="GeneID" id="28842799"/>
<accession>A0A1B8G912</accession>
<dbReference type="PANTHER" id="PTHR12390">
    <property type="entry name" value="UROPORPHYRINOGEN III SYNTHASE"/>
    <property type="match status" value="1"/>
</dbReference>
<reference evidence="2 3" key="1">
    <citation type="submission" date="2016-03" db="EMBL/GenBank/DDBJ databases">
        <title>Comparative genomics of Pseudogymnoascus destructans, the fungus causing white-nose syndrome of bats.</title>
        <authorList>
            <person name="Palmer J.M."/>
            <person name="Drees K.P."/>
            <person name="Foster J.T."/>
            <person name="Lindner D.L."/>
        </authorList>
    </citation>
    <scope>NUCLEOTIDE SEQUENCE [LARGE SCALE GENOMIC DNA]</scope>
    <source>
        <strain evidence="2 3">UAMH 10579</strain>
    </source>
</reference>
<feature type="domain" description="Tetrapyrrole biosynthesis uroporphyrinogen III synthase" evidence="1">
    <location>
        <begin position="33"/>
        <end position="306"/>
    </location>
</feature>
<organism evidence="2 3">
    <name type="scientific">Pseudogymnoascus verrucosus</name>
    <dbReference type="NCBI Taxonomy" id="342668"/>
    <lineage>
        <taxon>Eukaryota</taxon>
        <taxon>Fungi</taxon>
        <taxon>Dikarya</taxon>
        <taxon>Ascomycota</taxon>
        <taxon>Pezizomycotina</taxon>
        <taxon>Leotiomycetes</taxon>
        <taxon>Thelebolales</taxon>
        <taxon>Thelebolaceae</taxon>
        <taxon>Pseudogymnoascus</taxon>
    </lineage>
</organism>
<dbReference type="SUPFAM" id="SSF69618">
    <property type="entry name" value="HemD-like"/>
    <property type="match status" value="1"/>
</dbReference>
<gene>
    <name evidence="2" type="ORF">VE01_09413</name>
</gene>
<proteinExistence type="predicted"/>
<dbReference type="GO" id="GO:0005829">
    <property type="term" value="C:cytosol"/>
    <property type="evidence" value="ECO:0007669"/>
    <property type="project" value="TreeGrafter"/>
</dbReference>
<dbReference type="GO" id="GO:0006782">
    <property type="term" value="P:protoporphyrinogen IX biosynthetic process"/>
    <property type="evidence" value="ECO:0007669"/>
    <property type="project" value="UniProtKB-UniPathway"/>
</dbReference>
<dbReference type="STRING" id="342668.A0A1B8G912"/>
<reference evidence="3" key="2">
    <citation type="journal article" date="2018" name="Nat. Commun.">
        <title>Extreme sensitivity to ultraviolet light in the fungal pathogen causing white-nose syndrome of bats.</title>
        <authorList>
            <person name="Palmer J.M."/>
            <person name="Drees K.P."/>
            <person name="Foster J.T."/>
            <person name="Lindner D.L."/>
        </authorList>
    </citation>
    <scope>NUCLEOTIDE SEQUENCE [LARGE SCALE GENOMIC DNA]</scope>
    <source>
        <strain evidence="3">UAMH 10579</strain>
    </source>
</reference>
<name>A0A1B8G912_9PEZI</name>
<dbReference type="UniPathway" id="UPA00251">
    <property type="reaction ID" value="UER00320"/>
</dbReference>
<dbReference type="Pfam" id="PF02602">
    <property type="entry name" value="HEM4"/>
    <property type="match status" value="1"/>
</dbReference>
<dbReference type="InterPro" id="IPR003754">
    <property type="entry name" value="4pyrrol_synth_uPrphyn_synth"/>
</dbReference>
<dbReference type="Proteomes" id="UP000091956">
    <property type="component" value="Unassembled WGS sequence"/>
</dbReference>
<dbReference type="FunFam" id="3.40.50.10090:FF:000011">
    <property type="entry name" value="Uroporphyrinogen-III synthase (UroS), putative"/>
    <property type="match status" value="1"/>
</dbReference>
<keyword evidence="3" id="KW-1185">Reference proteome</keyword>
<dbReference type="AlphaFoldDB" id="A0A1B8G912"/>
<evidence type="ECO:0000313" key="3">
    <source>
        <dbReference type="Proteomes" id="UP000091956"/>
    </source>
</evidence>
<dbReference type="PANTHER" id="PTHR12390:SF0">
    <property type="entry name" value="UROPORPHYRINOGEN-III SYNTHASE"/>
    <property type="match status" value="1"/>
</dbReference>
<dbReference type="OrthoDB" id="5595751at2759"/>
<dbReference type="CDD" id="cd06578">
    <property type="entry name" value="HemD"/>
    <property type="match status" value="1"/>
</dbReference>
<protein>
    <recommendedName>
        <fullName evidence="1">Tetrapyrrole biosynthesis uroporphyrinogen III synthase domain-containing protein</fullName>
    </recommendedName>
</protein>
<evidence type="ECO:0000259" key="1">
    <source>
        <dbReference type="Pfam" id="PF02602"/>
    </source>
</evidence>
<sequence length="319" mass="34415">MTTTSPDTGSIPIFLLKTKSTPHDGYEEFFSATKLAGQDLAPTFVPVLEHKLLEPGLDTVRQLLRSRRINDSGDEGTYGGMIFTSQRAVEAFASLVAEGPPSSTDDTTWPSLSTTPIYTVGPATTRALRSIPSTPPLQIHGSETGNGEALAGYMLTHYLPSAPKPRPPLLFLVGDNRRDIIPKTLMSDSLPPTERIRVDELEVYGTTTQSSFPTAFASILSSSSSAKTRWVVVFSPTGCEAALRELGLLDEDTGRVKTGERGGGCGIRRGRRQTYVATIGPTTRDYLRREFGFEADVCAEVPSPEGVGEAIGRFMVGLE</sequence>
<dbReference type="Gene3D" id="3.40.50.10090">
    <property type="match status" value="2"/>
</dbReference>